<dbReference type="Proteomes" id="UP001321473">
    <property type="component" value="Unassembled WGS sequence"/>
</dbReference>
<accession>A0AAQ4EAE5</accession>
<keyword evidence="10" id="KW-0739">Sodium transport</keyword>
<evidence type="ECO:0000256" key="7">
    <source>
        <dbReference type="ARBA" id="ARBA00023053"/>
    </source>
</evidence>
<evidence type="ECO:0000256" key="3">
    <source>
        <dbReference type="ARBA" id="ARBA00022448"/>
    </source>
</evidence>
<evidence type="ECO:0000256" key="12">
    <source>
        <dbReference type="SAM" id="Phobius"/>
    </source>
</evidence>
<evidence type="ECO:0000313" key="14">
    <source>
        <dbReference type="Proteomes" id="UP001321473"/>
    </source>
</evidence>
<feature type="transmembrane region" description="Helical" evidence="12">
    <location>
        <begin position="89"/>
        <end position="111"/>
    </location>
</feature>
<dbReference type="Gene3D" id="1.20.1730.10">
    <property type="entry name" value="Sodium/glucose cotransporter"/>
    <property type="match status" value="1"/>
</dbReference>
<gene>
    <name evidence="13" type="ORF">V5799_025009</name>
</gene>
<keyword evidence="7" id="KW-0915">Sodium</keyword>
<evidence type="ECO:0000256" key="5">
    <source>
        <dbReference type="ARBA" id="ARBA00022692"/>
    </source>
</evidence>
<evidence type="ECO:0000256" key="4">
    <source>
        <dbReference type="ARBA" id="ARBA00022475"/>
    </source>
</evidence>
<reference evidence="13 14" key="1">
    <citation type="journal article" date="2023" name="Arcadia Sci">
        <title>De novo assembly of a long-read Amblyomma americanum tick genome.</title>
        <authorList>
            <person name="Chou S."/>
            <person name="Poskanzer K.E."/>
            <person name="Rollins M."/>
            <person name="Thuy-Boun P.S."/>
        </authorList>
    </citation>
    <scope>NUCLEOTIDE SEQUENCE [LARGE SCALE GENOMIC DNA]</scope>
    <source>
        <strain evidence="13">F_SG_1</strain>
        <tissue evidence="13">Salivary glands</tissue>
    </source>
</reference>
<keyword evidence="3" id="KW-0813">Transport</keyword>
<dbReference type="GO" id="GO:0015293">
    <property type="term" value="F:symporter activity"/>
    <property type="evidence" value="ECO:0007669"/>
    <property type="project" value="TreeGrafter"/>
</dbReference>
<keyword evidence="9 12" id="KW-0472">Membrane</keyword>
<evidence type="ECO:0000256" key="2">
    <source>
        <dbReference type="ARBA" id="ARBA00006434"/>
    </source>
</evidence>
<keyword evidence="8" id="KW-0406">Ion transport</keyword>
<sequence>MVPVLDCVLFGVLVAANLVLGLYYSLRKPTTGSTAIRAEVFLGSRALKMLPLAASSVASLASSPGLVGFPAHFYAYGWHMMWSTLTSLLLIRLATSVFVPLLYGLGVTSIFEVSLP</sequence>
<evidence type="ECO:0000313" key="13">
    <source>
        <dbReference type="EMBL" id="KAK8771747.1"/>
    </source>
</evidence>
<evidence type="ECO:0000256" key="11">
    <source>
        <dbReference type="RuleBase" id="RU362091"/>
    </source>
</evidence>
<proteinExistence type="inferred from homology"/>
<feature type="transmembrane region" description="Helical" evidence="12">
    <location>
        <begin position="7"/>
        <end position="26"/>
    </location>
</feature>
<dbReference type="GO" id="GO:0005886">
    <property type="term" value="C:plasma membrane"/>
    <property type="evidence" value="ECO:0007669"/>
    <property type="project" value="UniProtKB-SubCell"/>
</dbReference>
<evidence type="ECO:0000256" key="6">
    <source>
        <dbReference type="ARBA" id="ARBA00022989"/>
    </source>
</evidence>
<evidence type="ECO:0000256" key="1">
    <source>
        <dbReference type="ARBA" id="ARBA00004651"/>
    </source>
</evidence>
<protein>
    <submittedName>
        <fullName evidence="13">Uncharacterized protein</fullName>
    </submittedName>
</protein>
<comment type="subcellular location">
    <subcellularLocation>
        <location evidence="1">Cell membrane</location>
        <topology evidence="1">Multi-pass membrane protein</topology>
    </subcellularLocation>
</comment>
<comment type="caution">
    <text evidence="13">The sequence shown here is derived from an EMBL/GenBank/DDBJ whole genome shotgun (WGS) entry which is preliminary data.</text>
</comment>
<feature type="transmembrane region" description="Helical" evidence="12">
    <location>
        <begin position="52"/>
        <end position="77"/>
    </location>
</feature>
<keyword evidence="14" id="KW-1185">Reference proteome</keyword>
<dbReference type="InterPro" id="IPR038377">
    <property type="entry name" value="Na/Glc_symporter_sf"/>
</dbReference>
<dbReference type="InterPro" id="IPR051163">
    <property type="entry name" value="Sodium:Solute_Symporter_SSF"/>
</dbReference>
<dbReference type="Pfam" id="PF00474">
    <property type="entry name" value="SSF"/>
    <property type="match status" value="1"/>
</dbReference>
<keyword evidence="6 12" id="KW-1133">Transmembrane helix</keyword>
<comment type="similarity">
    <text evidence="2 11">Belongs to the sodium:solute symporter (SSF) (TC 2.A.21) family.</text>
</comment>
<dbReference type="PANTHER" id="PTHR42985">
    <property type="entry name" value="SODIUM-COUPLED MONOCARBOXYLATE TRANSPORTER"/>
    <property type="match status" value="1"/>
</dbReference>
<evidence type="ECO:0000256" key="8">
    <source>
        <dbReference type="ARBA" id="ARBA00023065"/>
    </source>
</evidence>
<name>A0AAQ4EAE5_AMBAM</name>
<keyword evidence="5 12" id="KW-0812">Transmembrane</keyword>
<keyword evidence="4" id="KW-1003">Cell membrane</keyword>
<evidence type="ECO:0000256" key="9">
    <source>
        <dbReference type="ARBA" id="ARBA00023136"/>
    </source>
</evidence>
<organism evidence="13 14">
    <name type="scientific">Amblyomma americanum</name>
    <name type="common">Lone star tick</name>
    <dbReference type="NCBI Taxonomy" id="6943"/>
    <lineage>
        <taxon>Eukaryota</taxon>
        <taxon>Metazoa</taxon>
        <taxon>Ecdysozoa</taxon>
        <taxon>Arthropoda</taxon>
        <taxon>Chelicerata</taxon>
        <taxon>Arachnida</taxon>
        <taxon>Acari</taxon>
        <taxon>Parasitiformes</taxon>
        <taxon>Ixodida</taxon>
        <taxon>Ixodoidea</taxon>
        <taxon>Ixodidae</taxon>
        <taxon>Amblyomminae</taxon>
        <taxon>Amblyomma</taxon>
    </lineage>
</organism>
<evidence type="ECO:0000256" key="10">
    <source>
        <dbReference type="ARBA" id="ARBA00023201"/>
    </source>
</evidence>
<dbReference type="EMBL" id="JARKHS020019363">
    <property type="protein sequence ID" value="KAK8771747.1"/>
    <property type="molecule type" value="Genomic_DNA"/>
</dbReference>
<dbReference type="InterPro" id="IPR001734">
    <property type="entry name" value="Na/solute_symporter"/>
</dbReference>
<dbReference type="GO" id="GO:0006814">
    <property type="term" value="P:sodium ion transport"/>
    <property type="evidence" value="ECO:0007669"/>
    <property type="project" value="UniProtKB-KW"/>
</dbReference>
<dbReference type="AlphaFoldDB" id="A0AAQ4EAE5"/>
<dbReference type="PROSITE" id="PS50283">
    <property type="entry name" value="NA_SOLUT_SYMP_3"/>
    <property type="match status" value="1"/>
</dbReference>
<dbReference type="PANTHER" id="PTHR42985:SF40">
    <property type="entry name" value="LD47995P-RELATED"/>
    <property type="match status" value="1"/>
</dbReference>